<accession>A0A2C8F735</accession>
<dbReference type="SUPFAM" id="SSF51126">
    <property type="entry name" value="Pectin lyase-like"/>
    <property type="match status" value="1"/>
</dbReference>
<protein>
    <recommendedName>
        <fullName evidence="2">Right handed beta helix domain-containing protein</fullName>
    </recommendedName>
</protein>
<dbReference type="InterPro" id="IPR011050">
    <property type="entry name" value="Pectin_lyase_fold/virulence"/>
</dbReference>
<feature type="domain" description="Right handed beta helix" evidence="2">
    <location>
        <begin position="110"/>
        <end position="259"/>
    </location>
</feature>
<dbReference type="AlphaFoldDB" id="A0A2C8F735"/>
<name>A0A2C8F735_9BACT</name>
<dbReference type="RefSeq" id="WP_097011399.1">
    <property type="nucleotide sequence ID" value="NZ_LT907975.1"/>
</dbReference>
<evidence type="ECO:0000313" key="3">
    <source>
        <dbReference type="EMBL" id="SOB58321.1"/>
    </source>
</evidence>
<dbReference type="InterPro" id="IPR006626">
    <property type="entry name" value="PbH1"/>
</dbReference>
<dbReference type="Pfam" id="PF13229">
    <property type="entry name" value="Beta_helix"/>
    <property type="match status" value="1"/>
</dbReference>
<organism evidence="3 4">
    <name type="scientific">Pseudodesulfovibrio profundus</name>
    <dbReference type="NCBI Taxonomy" id="57320"/>
    <lineage>
        <taxon>Bacteria</taxon>
        <taxon>Pseudomonadati</taxon>
        <taxon>Thermodesulfobacteriota</taxon>
        <taxon>Desulfovibrionia</taxon>
        <taxon>Desulfovibrionales</taxon>
        <taxon>Desulfovibrionaceae</taxon>
    </lineage>
</organism>
<dbReference type="Gene3D" id="2.160.20.10">
    <property type="entry name" value="Single-stranded right-handed beta-helix, Pectin lyase-like"/>
    <property type="match status" value="1"/>
</dbReference>
<keyword evidence="1" id="KW-0732">Signal</keyword>
<evidence type="ECO:0000256" key="1">
    <source>
        <dbReference type="SAM" id="SignalP"/>
    </source>
</evidence>
<keyword evidence="4" id="KW-1185">Reference proteome</keyword>
<sequence length="427" mass="46492">MYRLIFTVLFMLCTITPAHAERTVVGTGIPEKDIENLQKAVDGGGTLLLKGKFDLGETGRITIRKNITVTGELDGSDLPVTIIKGGLWSFYSPLPVKGAPPASKGPLIVIKGIHFKEAKGTPLHFPHVGGVNVENCTISDIRPQTLDIRWSDGDSLLFQAGIVVGNRLEDRSKRIKRAAMGTIRIDNNRFYMETDRPRRTAGYGVMIDWTWGADVAVTNNRIERASRNGIEILDNVLGADGKGNIRIDNNRIITANEGIPYPHKYGPNGIVAGWYFDTSGGVNFNRNNRISLTGNRIEVRGEASTGMLLYANDIVATCNDVIVAGGSEARGIVQTGSRGFFANNRIRGEGRYAMYCHPFEALKAISNTFAWTNVNDFIGIKGQILLGGSVNVVIGSNPSFVDRGKGNRLVEASPCSLPEMAPEDEAW</sequence>
<feature type="signal peptide" evidence="1">
    <location>
        <begin position="1"/>
        <end position="20"/>
    </location>
</feature>
<dbReference type="EMBL" id="LT907975">
    <property type="protein sequence ID" value="SOB58321.1"/>
    <property type="molecule type" value="Genomic_DNA"/>
</dbReference>
<proteinExistence type="predicted"/>
<dbReference type="SMART" id="SM00710">
    <property type="entry name" value="PbH1"/>
    <property type="match status" value="4"/>
</dbReference>
<reference evidence="4" key="1">
    <citation type="submission" date="2017-09" db="EMBL/GenBank/DDBJ databases">
        <authorList>
            <person name="Regsiter A."/>
            <person name="William W."/>
        </authorList>
    </citation>
    <scope>NUCLEOTIDE SEQUENCE [LARGE SCALE GENOMIC DNA]</scope>
    <source>
        <strain evidence="4">500-1</strain>
    </source>
</reference>
<gene>
    <name evidence="3" type="ORF">DPRO_1427</name>
</gene>
<dbReference type="OrthoDB" id="5447928at2"/>
<evidence type="ECO:0000313" key="4">
    <source>
        <dbReference type="Proteomes" id="UP000219215"/>
    </source>
</evidence>
<evidence type="ECO:0000259" key="2">
    <source>
        <dbReference type="Pfam" id="PF13229"/>
    </source>
</evidence>
<dbReference type="InterPro" id="IPR039448">
    <property type="entry name" value="Beta_helix"/>
</dbReference>
<feature type="chain" id="PRO_5012496887" description="Right handed beta helix domain-containing protein" evidence="1">
    <location>
        <begin position="21"/>
        <end position="427"/>
    </location>
</feature>
<dbReference type="KEGG" id="pprf:DPRO_1427"/>
<dbReference type="Proteomes" id="UP000219215">
    <property type="component" value="Chromosome DPRO"/>
</dbReference>
<dbReference type="InterPro" id="IPR012334">
    <property type="entry name" value="Pectin_lyas_fold"/>
</dbReference>